<dbReference type="SUPFAM" id="SSF103473">
    <property type="entry name" value="MFS general substrate transporter"/>
    <property type="match status" value="1"/>
</dbReference>
<gene>
    <name evidence="8" type="ORF">ONE63_000258</name>
</gene>
<feature type="transmembrane region" description="Helical" evidence="6">
    <location>
        <begin position="477"/>
        <end position="495"/>
    </location>
</feature>
<dbReference type="Pfam" id="PF00083">
    <property type="entry name" value="Sugar_tr"/>
    <property type="match status" value="1"/>
</dbReference>
<dbReference type="AlphaFoldDB" id="A0AAV7Y506"/>
<evidence type="ECO:0000256" key="6">
    <source>
        <dbReference type="SAM" id="Phobius"/>
    </source>
</evidence>
<feature type="transmembrane region" description="Helical" evidence="6">
    <location>
        <begin position="128"/>
        <end position="148"/>
    </location>
</feature>
<keyword evidence="4 6" id="KW-0472">Membrane</keyword>
<feature type="transmembrane region" description="Helical" evidence="6">
    <location>
        <begin position="330"/>
        <end position="351"/>
    </location>
</feature>
<feature type="transmembrane region" description="Helical" evidence="6">
    <location>
        <begin position="155"/>
        <end position="179"/>
    </location>
</feature>
<dbReference type="PROSITE" id="PS50850">
    <property type="entry name" value="MFS"/>
    <property type="match status" value="1"/>
</dbReference>
<comment type="subcellular location">
    <subcellularLocation>
        <location evidence="1">Membrane</location>
        <topology evidence="1">Multi-pass membrane protein</topology>
    </subcellularLocation>
</comment>
<feature type="transmembrane region" description="Helical" evidence="6">
    <location>
        <begin position="386"/>
        <end position="405"/>
    </location>
</feature>
<feature type="transmembrane region" description="Helical" evidence="6">
    <location>
        <begin position="185"/>
        <end position="206"/>
    </location>
</feature>
<keyword evidence="2 6" id="KW-0812">Transmembrane</keyword>
<feature type="domain" description="Major facilitator superfamily (MFS) profile" evidence="7">
    <location>
        <begin position="38"/>
        <end position="502"/>
    </location>
</feature>
<dbReference type="InterPro" id="IPR036259">
    <property type="entry name" value="MFS_trans_sf"/>
</dbReference>
<name>A0AAV7Y506_9NEOP</name>
<keyword evidence="3 6" id="KW-1133">Transmembrane helix</keyword>
<dbReference type="InterPro" id="IPR020846">
    <property type="entry name" value="MFS_dom"/>
</dbReference>
<organism evidence="8 9">
    <name type="scientific">Megalurothrips usitatus</name>
    <name type="common">bean blossom thrips</name>
    <dbReference type="NCBI Taxonomy" id="439358"/>
    <lineage>
        <taxon>Eukaryota</taxon>
        <taxon>Metazoa</taxon>
        <taxon>Ecdysozoa</taxon>
        <taxon>Arthropoda</taxon>
        <taxon>Hexapoda</taxon>
        <taxon>Insecta</taxon>
        <taxon>Pterygota</taxon>
        <taxon>Neoptera</taxon>
        <taxon>Paraneoptera</taxon>
        <taxon>Thysanoptera</taxon>
        <taxon>Terebrantia</taxon>
        <taxon>Thripoidea</taxon>
        <taxon>Thripidae</taxon>
        <taxon>Megalurothrips</taxon>
    </lineage>
</organism>
<dbReference type="Proteomes" id="UP001075354">
    <property type="component" value="Chromosome 1"/>
</dbReference>
<dbReference type="CDD" id="cd17317">
    <property type="entry name" value="MFS_SLC22"/>
    <property type="match status" value="1"/>
</dbReference>
<evidence type="ECO:0000256" key="1">
    <source>
        <dbReference type="ARBA" id="ARBA00004141"/>
    </source>
</evidence>
<dbReference type="InterPro" id="IPR005828">
    <property type="entry name" value="MFS_sugar_transport-like"/>
</dbReference>
<evidence type="ECO:0000256" key="5">
    <source>
        <dbReference type="SAM" id="MobiDB-lite"/>
    </source>
</evidence>
<feature type="transmembrane region" description="Helical" evidence="6">
    <location>
        <begin position="38"/>
        <end position="59"/>
    </location>
</feature>
<feature type="transmembrane region" description="Helical" evidence="6">
    <location>
        <begin position="417"/>
        <end position="437"/>
    </location>
</feature>
<evidence type="ECO:0000256" key="2">
    <source>
        <dbReference type="ARBA" id="ARBA00022692"/>
    </source>
</evidence>
<keyword evidence="9" id="KW-1185">Reference proteome</keyword>
<evidence type="ECO:0000313" key="8">
    <source>
        <dbReference type="EMBL" id="KAJ1531586.1"/>
    </source>
</evidence>
<dbReference type="Gene3D" id="1.20.1250.20">
    <property type="entry name" value="MFS general substrate transporter like domains"/>
    <property type="match status" value="1"/>
</dbReference>
<proteinExistence type="predicted"/>
<feature type="region of interest" description="Disordered" evidence="5">
    <location>
        <begin position="1"/>
        <end position="21"/>
    </location>
</feature>
<protein>
    <recommendedName>
        <fullName evidence="7">Major facilitator superfamily (MFS) profile domain-containing protein</fullName>
    </recommendedName>
</protein>
<comment type="caution">
    <text evidence="8">The sequence shown here is derived from an EMBL/GenBank/DDBJ whole genome shotgun (WGS) entry which is preliminary data.</text>
</comment>
<evidence type="ECO:0000256" key="3">
    <source>
        <dbReference type="ARBA" id="ARBA00022989"/>
    </source>
</evidence>
<sequence>MARSGRRARPEAAEEQTQDQDAVVRAAGPWGRWQARQAVLLALLKLPIAWFQLAILFLAPPHPFWCEGSPPSLEEQTVPKTDACHKYDFDAEQYEPCQHWEYNRTVFQETIISEWDLVCGNKRHMANVAQMVLMFGVLVGNVFFGAAADKWGRRVPLMVAIVLQAAAGVATAFVPWLAAFMALRFLVAVATGGTMVVSFVICMEIVGGPWRTVVPILYQIPFSVGVSFMAGLAYFLPHWRDFQLALGLCSVPFIAYYWLIPESPRWLLAVGRDQEAIAILEDAARANGRDESEAKAALLQCKTRDGADAAVSNPGLLGLLRTPRLRRNSLCLFFTWFVVGLGFFGFSQFQGQIGGDIYVNVALSGLISIPGPIICAYMVRVLGRRACILASLLMSSAASLLIIAVPLGVFPGDWPRSLLAGLAVLGMSITFPALYLYSGELLPTVVRNVGLGASSMCARVGSMAAPFVLALGAYGDYVPLVTLGGMPLIGVLLMLPLPETRDCVLPDSLQDGENFCRRRAKDDMTNANYIQVPLKDVTLAERG</sequence>
<accession>A0AAV7Y506</accession>
<dbReference type="GO" id="GO:0022857">
    <property type="term" value="F:transmembrane transporter activity"/>
    <property type="evidence" value="ECO:0007669"/>
    <property type="project" value="InterPro"/>
</dbReference>
<dbReference type="PANTHER" id="PTHR24064">
    <property type="entry name" value="SOLUTE CARRIER FAMILY 22 MEMBER"/>
    <property type="match status" value="1"/>
</dbReference>
<dbReference type="GO" id="GO:0016020">
    <property type="term" value="C:membrane"/>
    <property type="evidence" value="ECO:0007669"/>
    <property type="project" value="UniProtKB-SubCell"/>
</dbReference>
<feature type="transmembrane region" description="Helical" evidence="6">
    <location>
        <begin position="242"/>
        <end position="259"/>
    </location>
</feature>
<evidence type="ECO:0000259" key="7">
    <source>
        <dbReference type="PROSITE" id="PS50850"/>
    </source>
</evidence>
<reference evidence="8" key="1">
    <citation type="submission" date="2022-12" db="EMBL/GenBank/DDBJ databases">
        <title>Chromosome-level genome assembly of the bean flower thrips Megalurothrips usitatus.</title>
        <authorList>
            <person name="Ma L."/>
            <person name="Liu Q."/>
            <person name="Li H."/>
            <person name="Cai W."/>
        </authorList>
    </citation>
    <scope>NUCLEOTIDE SEQUENCE</scope>
    <source>
        <strain evidence="8">Cailab_2022a</strain>
    </source>
</reference>
<evidence type="ECO:0000256" key="4">
    <source>
        <dbReference type="ARBA" id="ARBA00023136"/>
    </source>
</evidence>
<dbReference type="EMBL" id="JAPTSV010000001">
    <property type="protein sequence ID" value="KAJ1531586.1"/>
    <property type="molecule type" value="Genomic_DNA"/>
</dbReference>
<feature type="transmembrane region" description="Helical" evidence="6">
    <location>
        <begin position="357"/>
        <end position="379"/>
    </location>
</feature>
<evidence type="ECO:0000313" key="9">
    <source>
        <dbReference type="Proteomes" id="UP001075354"/>
    </source>
</evidence>
<feature type="transmembrane region" description="Helical" evidence="6">
    <location>
        <begin position="213"/>
        <end position="236"/>
    </location>
</feature>